<evidence type="ECO:0000313" key="3">
    <source>
        <dbReference type="Proteomes" id="UP001456524"/>
    </source>
</evidence>
<protein>
    <recommendedName>
        <fullName evidence="4">Thymidylate kinase</fullName>
    </recommendedName>
</protein>
<proteinExistence type="predicted"/>
<evidence type="ECO:0008006" key="4">
    <source>
        <dbReference type="Google" id="ProtNLM"/>
    </source>
</evidence>
<feature type="compositionally biased region" description="Polar residues" evidence="1">
    <location>
        <begin position="18"/>
        <end position="40"/>
    </location>
</feature>
<sequence>MAAHVSSRKPFAVLDSPRLQNLTNTKNRQNSIPSSDFSFASPSGKQLSSSPSKRRLAPTFFDDDHDSENVDPALSDSPTKRVKSLDGSPKKPSRFILNTIKPDAPSSSRLSTPLVPTAQKASSAPTTAAANSISTSRGSPKHKRVGLLSKRRTSGSPYTRVDPPSFGLGRPSKRSSGLPFSIDAAISGSISSPASTPKAAKARPALSEVQVPTLEESMPKSWFFEIHEDTPEQEATNLMEHSTNILDISSDDDSDTKSRNETREKGKENIPPPDYCLTSSQSTSDGEAAADESVKSKLRRKLEENAMDEDRSPLSDLPASDYFGEGLDANSHVIVDGTAPEKGSSLSKECKFDDSESHSGESENPVVADEGPEEAPDAHDDASSSDSKSNVAEPLAEKEDFVVFDENAVAPESDAAK</sequence>
<keyword evidence="3" id="KW-1185">Reference proteome</keyword>
<reference evidence="2 3" key="1">
    <citation type="journal article" date="2022" name="G3 (Bethesda)">
        <title>Enemy or ally: a genomic approach to elucidate the lifestyle of Phyllosticta citrichinaensis.</title>
        <authorList>
            <person name="Buijs V.A."/>
            <person name="Groenewald J.Z."/>
            <person name="Haridas S."/>
            <person name="LaButti K.M."/>
            <person name="Lipzen A."/>
            <person name="Martin F.M."/>
            <person name="Barry K."/>
            <person name="Grigoriev I.V."/>
            <person name="Crous P.W."/>
            <person name="Seidl M.F."/>
        </authorList>
    </citation>
    <scope>NUCLEOTIDE SEQUENCE [LARGE SCALE GENOMIC DNA]</scope>
    <source>
        <strain evidence="2 3">CBS 129764</strain>
    </source>
</reference>
<accession>A0ABR1XYR1</accession>
<gene>
    <name evidence="2" type="ORF">IWX90DRAFT_142334</name>
</gene>
<comment type="caution">
    <text evidence="2">The sequence shown here is derived from an EMBL/GenBank/DDBJ whole genome shotgun (WGS) entry which is preliminary data.</text>
</comment>
<feature type="compositionally biased region" description="Basic and acidic residues" evidence="1">
    <location>
        <begin position="255"/>
        <end position="268"/>
    </location>
</feature>
<feature type="compositionally biased region" description="Basic residues" evidence="1">
    <location>
        <begin position="139"/>
        <end position="153"/>
    </location>
</feature>
<feature type="compositionally biased region" description="Basic and acidic residues" evidence="1">
    <location>
        <begin position="348"/>
        <end position="361"/>
    </location>
</feature>
<feature type="compositionally biased region" description="Low complexity" evidence="1">
    <location>
        <begin position="41"/>
        <end position="51"/>
    </location>
</feature>
<organism evidence="2 3">
    <name type="scientific">Phyllosticta citrichinensis</name>
    <dbReference type="NCBI Taxonomy" id="1130410"/>
    <lineage>
        <taxon>Eukaryota</taxon>
        <taxon>Fungi</taxon>
        <taxon>Dikarya</taxon>
        <taxon>Ascomycota</taxon>
        <taxon>Pezizomycotina</taxon>
        <taxon>Dothideomycetes</taxon>
        <taxon>Dothideomycetes incertae sedis</taxon>
        <taxon>Botryosphaeriales</taxon>
        <taxon>Phyllostictaceae</taxon>
        <taxon>Phyllosticta</taxon>
    </lineage>
</organism>
<feature type="compositionally biased region" description="Low complexity" evidence="1">
    <location>
        <begin position="117"/>
        <end position="136"/>
    </location>
</feature>
<feature type="compositionally biased region" description="Low complexity" evidence="1">
    <location>
        <begin position="181"/>
        <end position="205"/>
    </location>
</feature>
<dbReference type="Proteomes" id="UP001456524">
    <property type="component" value="Unassembled WGS sequence"/>
</dbReference>
<feature type="compositionally biased region" description="Basic and acidic residues" evidence="1">
    <location>
        <begin position="301"/>
        <end position="313"/>
    </location>
</feature>
<evidence type="ECO:0000313" key="2">
    <source>
        <dbReference type="EMBL" id="KAK8173455.1"/>
    </source>
</evidence>
<evidence type="ECO:0000256" key="1">
    <source>
        <dbReference type="SAM" id="MobiDB-lite"/>
    </source>
</evidence>
<feature type="region of interest" description="Disordered" evidence="1">
    <location>
        <begin position="228"/>
        <end position="417"/>
    </location>
</feature>
<feature type="compositionally biased region" description="Polar residues" evidence="1">
    <location>
        <begin position="233"/>
        <end position="246"/>
    </location>
</feature>
<name>A0ABR1XYR1_9PEZI</name>
<feature type="region of interest" description="Disordered" evidence="1">
    <location>
        <begin position="1"/>
        <end position="214"/>
    </location>
</feature>
<dbReference type="EMBL" id="JBBWUH010000003">
    <property type="protein sequence ID" value="KAK8173455.1"/>
    <property type="molecule type" value="Genomic_DNA"/>
</dbReference>
<feature type="compositionally biased region" description="Low complexity" evidence="1">
    <location>
        <begin position="384"/>
        <end position="393"/>
    </location>
</feature>